<evidence type="ECO:0000256" key="3">
    <source>
        <dbReference type="ARBA" id="ARBA00013143"/>
    </source>
</evidence>
<dbReference type="InterPro" id="IPR029009">
    <property type="entry name" value="ASB_dom_sf"/>
</dbReference>
<dbReference type="Proteomes" id="UP000273278">
    <property type="component" value="Chromosome"/>
</dbReference>
<dbReference type="Gene3D" id="3.40.50.720">
    <property type="entry name" value="NAD(P)-binding Rossmann-like Domain"/>
    <property type="match status" value="2"/>
</dbReference>
<dbReference type="NCBIfam" id="TIGR01327">
    <property type="entry name" value="PGDH"/>
    <property type="match status" value="1"/>
</dbReference>
<dbReference type="InterPro" id="IPR006140">
    <property type="entry name" value="D-isomer_DH_NAD-bd"/>
</dbReference>
<keyword evidence="5 9" id="KW-0560">Oxidoreductase</keyword>
<dbReference type="CDD" id="cd04902">
    <property type="entry name" value="ACT_3PGDH-xct"/>
    <property type="match status" value="1"/>
</dbReference>
<organism evidence="11 12">
    <name type="scientific">Methanomethylophilus alvi</name>
    <dbReference type="NCBI Taxonomy" id="1291540"/>
    <lineage>
        <taxon>Archaea</taxon>
        <taxon>Methanobacteriati</taxon>
        <taxon>Thermoplasmatota</taxon>
        <taxon>Thermoplasmata</taxon>
        <taxon>Methanomassiliicoccales</taxon>
        <taxon>Methanomethylophilaceae</taxon>
        <taxon>Methanomethylophilus</taxon>
    </lineage>
</organism>
<feature type="domain" description="ACT" evidence="10">
    <location>
        <begin position="455"/>
        <end position="529"/>
    </location>
</feature>
<evidence type="ECO:0000256" key="7">
    <source>
        <dbReference type="ARBA" id="ARBA00023299"/>
    </source>
</evidence>
<evidence type="ECO:0000256" key="4">
    <source>
        <dbReference type="ARBA" id="ARBA00021582"/>
    </source>
</evidence>
<evidence type="ECO:0000256" key="9">
    <source>
        <dbReference type="RuleBase" id="RU363003"/>
    </source>
</evidence>
<dbReference type="InterPro" id="IPR036291">
    <property type="entry name" value="NAD(P)-bd_dom_sf"/>
</dbReference>
<dbReference type="SUPFAM" id="SSF52283">
    <property type="entry name" value="Formate/glycerate dehydrogenase catalytic domain-like"/>
    <property type="match status" value="1"/>
</dbReference>
<dbReference type="Pfam" id="PF00389">
    <property type="entry name" value="2-Hacid_dh"/>
    <property type="match status" value="1"/>
</dbReference>
<dbReference type="CDD" id="cd12173">
    <property type="entry name" value="PGDH_4"/>
    <property type="match status" value="1"/>
</dbReference>
<evidence type="ECO:0000259" key="10">
    <source>
        <dbReference type="PROSITE" id="PS51671"/>
    </source>
</evidence>
<keyword evidence="7 9" id="KW-0718">Serine biosynthesis</keyword>
<evidence type="ECO:0000313" key="11">
    <source>
        <dbReference type="EMBL" id="AYQ54360.1"/>
    </source>
</evidence>
<dbReference type="EMBL" id="CP017686">
    <property type="protein sequence ID" value="AYQ54360.1"/>
    <property type="molecule type" value="Genomic_DNA"/>
</dbReference>
<dbReference type="GO" id="GO:0004617">
    <property type="term" value="F:phosphoglycerate dehydrogenase activity"/>
    <property type="evidence" value="ECO:0007669"/>
    <property type="project" value="UniProtKB-UniRule"/>
</dbReference>
<dbReference type="GO" id="GO:0006564">
    <property type="term" value="P:L-serine biosynthetic process"/>
    <property type="evidence" value="ECO:0007669"/>
    <property type="project" value="UniProtKB-UniRule"/>
</dbReference>
<comment type="catalytic activity">
    <reaction evidence="8 9">
        <text>(2R)-3-phosphoglycerate + NAD(+) = 3-phosphooxypyruvate + NADH + H(+)</text>
        <dbReference type="Rhea" id="RHEA:12641"/>
        <dbReference type="ChEBI" id="CHEBI:15378"/>
        <dbReference type="ChEBI" id="CHEBI:18110"/>
        <dbReference type="ChEBI" id="CHEBI:57540"/>
        <dbReference type="ChEBI" id="CHEBI:57945"/>
        <dbReference type="ChEBI" id="CHEBI:58272"/>
        <dbReference type="EC" id="1.1.1.95"/>
    </reaction>
</comment>
<dbReference type="InterPro" id="IPR002912">
    <property type="entry name" value="ACT_dom"/>
</dbReference>
<dbReference type="InterPro" id="IPR006139">
    <property type="entry name" value="D-isomer_2_OHA_DH_cat_dom"/>
</dbReference>
<keyword evidence="6 9" id="KW-0520">NAD</keyword>
<gene>
    <name evidence="11" type="ORF">BKD89_00800</name>
</gene>
<comment type="similarity">
    <text evidence="2 9">Belongs to the D-isomer specific 2-hydroxyacid dehydrogenase family.</text>
</comment>
<dbReference type="SUPFAM" id="SSF143548">
    <property type="entry name" value="Serine metabolism enzymes domain"/>
    <property type="match status" value="1"/>
</dbReference>
<dbReference type="EC" id="1.1.1.95" evidence="3 9"/>
<dbReference type="AlphaFoldDB" id="A0A3G3IEU5"/>
<dbReference type="FunFam" id="3.40.50.720:FF:000021">
    <property type="entry name" value="D-3-phosphoglycerate dehydrogenase"/>
    <property type="match status" value="1"/>
</dbReference>
<keyword evidence="9" id="KW-0028">Amino-acid biosynthesis</keyword>
<dbReference type="PROSITE" id="PS51671">
    <property type="entry name" value="ACT"/>
    <property type="match status" value="1"/>
</dbReference>
<evidence type="ECO:0000313" key="12">
    <source>
        <dbReference type="Proteomes" id="UP000273278"/>
    </source>
</evidence>
<sequence>MAKILVSDKLSKDGLDILEASGIPVVMKPGMTEDELCKEIVDYDALIIRSGTKVTRKVIDAAKKLRVIGRAGVGVDNVDIPYATEKGILIMNTPTANILSAAEHTCAMILSLARNIPFAHSSMHEGKWDRSKFTGVELNGKVLGIIGVGRVGGEVAKRLKPFNMTMVGYDPFLPKEVADEIGVRLTTLEEVITTADFMTIHTPLLPSTRNMISLEQFKMMKPNARLANVARGGIVNEDDLYTALHDHIIAGAAFDVWCNEPLTDAEKKLLELDNLVTTPHLGASTVEAQERVAVDIANSAVKYLRDGIITNAINAPRGKLTPETAPYVPLAESMGEFIHQTVGNQPIEEMEVVYYGGLSTMDSKILTVSAVKGLIKGIVGVDGANIINALPVAKSKGIDVKESKTDKATSYSNLIEVKIMSAGKASCIRGTVFGEEPRLVNYNGYAFNVPLAGDMLFVTYKDTTGIVGKVGSVLGAAGVDIQQMAVSTKKGSDKAMMVLLVGKTVDQKIVDEIAKAVNGEAKFVELADN</sequence>
<evidence type="ECO:0000256" key="1">
    <source>
        <dbReference type="ARBA" id="ARBA00005216"/>
    </source>
</evidence>
<accession>A0A3G3IEU5</accession>
<dbReference type="PANTHER" id="PTHR42938:SF9">
    <property type="entry name" value="FORMATE DEHYDROGENASE 1"/>
    <property type="match status" value="1"/>
</dbReference>
<dbReference type="Pfam" id="PF01842">
    <property type="entry name" value="ACT"/>
    <property type="match status" value="1"/>
</dbReference>
<protein>
    <recommendedName>
        <fullName evidence="4 9">D-3-phosphoglycerate dehydrogenase</fullName>
        <ecNumber evidence="3 9">1.1.1.95</ecNumber>
    </recommendedName>
</protein>
<dbReference type="PANTHER" id="PTHR42938">
    <property type="entry name" value="FORMATE DEHYDROGENASE 1"/>
    <property type="match status" value="1"/>
</dbReference>
<dbReference type="PROSITE" id="PS00065">
    <property type="entry name" value="D_2_HYDROXYACID_DH_1"/>
    <property type="match status" value="1"/>
</dbReference>
<dbReference type="FunFam" id="3.30.1330.90:FF:000003">
    <property type="entry name" value="D-3-phosphoglycerate dehydrogenase"/>
    <property type="match status" value="1"/>
</dbReference>
<dbReference type="Pfam" id="PF02826">
    <property type="entry name" value="2-Hacid_dh_C"/>
    <property type="match status" value="1"/>
</dbReference>
<dbReference type="Pfam" id="PF19304">
    <property type="entry name" value="PGDH_inter"/>
    <property type="match status" value="1"/>
</dbReference>
<dbReference type="GeneID" id="41320963"/>
<dbReference type="SUPFAM" id="SSF55021">
    <property type="entry name" value="ACT-like"/>
    <property type="match status" value="1"/>
</dbReference>
<evidence type="ECO:0000256" key="8">
    <source>
        <dbReference type="ARBA" id="ARBA00048731"/>
    </source>
</evidence>
<evidence type="ECO:0000256" key="5">
    <source>
        <dbReference type="ARBA" id="ARBA00023002"/>
    </source>
</evidence>
<evidence type="ECO:0000256" key="6">
    <source>
        <dbReference type="ARBA" id="ARBA00023027"/>
    </source>
</evidence>
<comment type="pathway">
    <text evidence="1 9">Amino-acid biosynthesis; L-serine biosynthesis; L-serine from 3-phospho-D-glycerate: step 1/3.</text>
</comment>
<dbReference type="OMA" id="NIAGMQV"/>
<proteinExistence type="inferred from homology"/>
<dbReference type="InterPro" id="IPR045626">
    <property type="entry name" value="PGDH_ASB_dom"/>
</dbReference>
<dbReference type="Gene3D" id="3.30.1330.90">
    <property type="entry name" value="D-3-phosphoglycerate dehydrogenase, domain 3"/>
    <property type="match status" value="1"/>
</dbReference>
<dbReference type="Gene3D" id="3.30.70.260">
    <property type="match status" value="1"/>
</dbReference>
<dbReference type="RefSeq" id="WP_015504070.1">
    <property type="nucleotide sequence ID" value="NZ_CP017686.1"/>
</dbReference>
<dbReference type="SUPFAM" id="SSF51735">
    <property type="entry name" value="NAD(P)-binding Rossmann-fold domains"/>
    <property type="match status" value="1"/>
</dbReference>
<dbReference type="InterPro" id="IPR045865">
    <property type="entry name" value="ACT-like_dom_sf"/>
</dbReference>
<dbReference type="GO" id="GO:0051287">
    <property type="term" value="F:NAD binding"/>
    <property type="evidence" value="ECO:0007669"/>
    <property type="project" value="UniProtKB-UniRule"/>
</dbReference>
<dbReference type="InterPro" id="IPR006236">
    <property type="entry name" value="PGDH"/>
</dbReference>
<evidence type="ECO:0000256" key="2">
    <source>
        <dbReference type="ARBA" id="ARBA00005854"/>
    </source>
</evidence>
<dbReference type="UniPathway" id="UPA00135">
    <property type="reaction ID" value="UER00196"/>
</dbReference>
<reference evidence="11 12" key="1">
    <citation type="submission" date="2016-10" db="EMBL/GenBank/DDBJ databases">
        <title>Complete genome of the TMA-utilizing, human hosted archaeon Methanomethylophilus alvus Gen. nov, sp. nov., strain Mx-05, derived from a pure culture.</title>
        <authorList>
            <person name="Brugere J.-F."/>
            <person name="Ben Hania W."/>
            <person name="Chaudhary P.P."/>
            <person name="Gaci N."/>
            <person name="Borrel G."/>
            <person name="Cao Van Tuat L."/>
            <person name="Fardeau M.-L."/>
            <person name="Harris H.M.B."/>
            <person name="O'Toole P.W."/>
            <person name="Ollivier B."/>
        </authorList>
    </citation>
    <scope>NUCLEOTIDE SEQUENCE [LARGE SCALE GENOMIC DNA]</scope>
    <source>
        <strain evidence="11 12">Mx-05</strain>
    </source>
</reference>
<dbReference type="InterPro" id="IPR029752">
    <property type="entry name" value="D-isomer_DH_CS1"/>
</dbReference>
<name>A0A3G3IEU5_9ARCH</name>